<keyword evidence="2" id="KW-0560">Oxidoreductase</keyword>
<dbReference type="InterPro" id="IPR002347">
    <property type="entry name" value="SDR_fam"/>
</dbReference>
<dbReference type="PANTHER" id="PTHR43639">
    <property type="entry name" value="OXIDOREDUCTASE, SHORT-CHAIN DEHYDROGENASE/REDUCTASE FAMILY (AFU_ORTHOLOGUE AFUA_5G02870)"/>
    <property type="match status" value="1"/>
</dbReference>
<organism evidence="3 4">
    <name type="scientific">Zemynaea arenosa</name>
    <dbReference type="NCBI Taxonomy" id="2561931"/>
    <lineage>
        <taxon>Bacteria</taxon>
        <taxon>Pseudomonadati</taxon>
        <taxon>Pseudomonadota</taxon>
        <taxon>Betaproteobacteria</taxon>
        <taxon>Burkholderiales</taxon>
        <taxon>Oxalobacteraceae</taxon>
        <taxon>Telluria group</taxon>
        <taxon>Zemynaea</taxon>
    </lineage>
</organism>
<comment type="similarity">
    <text evidence="1">Belongs to the short-chain dehydrogenases/reductases (SDR) family.</text>
</comment>
<protein>
    <submittedName>
        <fullName evidence="3">SDR family oxidoreductase</fullName>
    </submittedName>
</protein>
<sequence length="256" mass="27632">MQTDGAYYPSLGGKVAFVTGGASGIGAAVVEALVAQSCRTAFVDIDGAAAEQLCTRLHGQFGHAPLFLQCDIRDLEALTDSISTAQRRLGDIEVLVNNAAHDGRHSVESVDRAYWDDRIAINLRHYFFAAQAVLPQMQTRGGGSIINFSSTSWKIKAGNYPLYAMCKAAAHGLTRSMARDVGRHGVRINTVTPGWVMTERQLIHHVDAQAEADIARNQCLPGTVMPHDLAAMVLFLASDASRMCTAQEFVVDAGWT</sequence>
<dbReference type="PRINTS" id="PR00081">
    <property type="entry name" value="GDHRDH"/>
</dbReference>
<evidence type="ECO:0000256" key="1">
    <source>
        <dbReference type="ARBA" id="ARBA00006484"/>
    </source>
</evidence>
<evidence type="ECO:0000313" key="4">
    <source>
        <dbReference type="Proteomes" id="UP000298438"/>
    </source>
</evidence>
<dbReference type="PROSITE" id="PS00061">
    <property type="entry name" value="ADH_SHORT"/>
    <property type="match status" value="1"/>
</dbReference>
<dbReference type="PANTHER" id="PTHR43639:SF1">
    <property type="entry name" value="SHORT-CHAIN DEHYDROGENASE_REDUCTASE FAMILY PROTEIN"/>
    <property type="match status" value="1"/>
</dbReference>
<dbReference type="Proteomes" id="UP000298438">
    <property type="component" value="Unassembled WGS sequence"/>
</dbReference>
<accession>A0A4Y9SF12</accession>
<dbReference type="OrthoDB" id="9789398at2"/>
<dbReference type="SUPFAM" id="SSF51735">
    <property type="entry name" value="NAD(P)-binding Rossmann-fold domains"/>
    <property type="match status" value="1"/>
</dbReference>
<keyword evidence="4" id="KW-1185">Reference proteome</keyword>
<comment type="caution">
    <text evidence="3">The sequence shown here is derived from an EMBL/GenBank/DDBJ whole genome shotgun (WGS) entry which is preliminary data.</text>
</comment>
<proteinExistence type="inferred from homology"/>
<dbReference type="InterPro" id="IPR020904">
    <property type="entry name" value="Sc_DH/Rdtase_CS"/>
</dbReference>
<dbReference type="PRINTS" id="PR00080">
    <property type="entry name" value="SDRFAMILY"/>
</dbReference>
<dbReference type="Pfam" id="PF13561">
    <property type="entry name" value="adh_short_C2"/>
    <property type="match status" value="1"/>
</dbReference>
<dbReference type="AlphaFoldDB" id="A0A4Y9SF12"/>
<dbReference type="GO" id="GO:0016491">
    <property type="term" value="F:oxidoreductase activity"/>
    <property type="evidence" value="ECO:0007669"/>
    <property type="project" value="UniProtKB-KW"/>
</dbReference>
<dbReference type="InterPro" id="IPR036291">
    <property type="entry name" value="NAD(P)-bd_dom_sf"/>
</dbReference>
<dbReference type="RefSeq" id="WP_135206799.1">
    <property type="nucleotide sequence ID" value="NZ_SPVF01000115.1"/>
</dbReference>
<dbReference type="Gene3D" id="3.40.50.720">
    <property type="entry name" value="NAD(P)-binding Rossmann-like Domain"/>
    <property type="match status" value="1"/>
</dbReference>
<name>A0A4Y9SF12_9BURK</name>
<evidence type="ECO:0000313" key="3">
    <source>
        <dbReference type="EMBL" id="TFW21760.1"/>
    </source>
</evidence>
<gene>
    <name evidence="3" type="ORF">E4L96_08575</name>
</gene>
<dbReference type="CDD" id="cd05233">
    <property type="entry name" value="SDR_c"/>
    <property type="match status" value="1"/>
</dbReference>
<dbReference type="EMBL" id="SPVF01000115">
    <property type="protein sequence ID" value="TFW21760.1"/>
    <property type="molecule type" value="Genomic_DNA"/>
</dbReference>
<evidence type="ECO:0000256" key="2">
    <source>
        <dbReference type="ARBA" id="ARBA00023002"/>
    </source>
</evidence>
<dbReference type="FunFam" id="3.40.50.720:FF:000084">
    <property type="entry name" value="Short-chain dehydrogenase reductase"/>
    <property type="match status" value="1"/>
</dbReference>
<reference evidence="3 4" key="1">
    <citation type="submission" date="2019-03" db="EMBL/GenBank/DDBJ databases">
        <title>Draft Genome Sequence of Massilia arenosa sp. nov., a Novel Massilia Species Isolated from a Sandy-loam Maize Soil.</title>
        <authorList>
            <person name="Raths R."/>
            <person name="Peta V."/>
            <person name="Bucking H."/>
        </authorList>
    </citation>
    <scope>NUCLEOTIDE SEQUENCE [LARGE SCALE GENOMIC DNA]</scope>
    <source>
        <strain evidence="3 4">MC02</strain>
    </source>
</reference>